<dbReference type="PANTHER" id="PTHR30250:SF11">
    <property type="entry name" value="O-ANTIGEN TRANSPORTER-RELATED"/>
    <property type="match status" value="1"/>
</dbReference>
<accession>A0A1H5MZG7</accession>
<feature type="transmembrane region" description="Helical" evidence="6">
    <location>
        <begin position="389"/>
        <end position="410"/>
    </location>
</feature>
<dbReference type="Proteomes" id="UP000198985">
    <property type="component" value="Unassembled WGS sequence"/>
</dbReference>
<reference evidence="7 8" key="1">
    <citation type="submission" date="2016-10" db="EMBL/GenBank/DDBJ databases">
        <authorList>
            <person name="de Groot N.N."/>
        </authorList>
    </citation>
    <scope>NUCLEOTIDE SEQUENCE [LARGE SCALE GENOMIC DNA]</scope>
    <source>
        <strain evidence="7 8">BS3662</strain>
    </source>
</reference>
<proteinExistence type="predicted"/>
<evidence type="ECO:0000256" key="1">
    <source>
        <dbReference type="ARBA" id="ARBA00004651"/>
    </source>
</evidence>
<dbReference type="EMBL" id="FNTY01000002">
    <property type="protein sequence ID" value="SEE94646.1"/>
    <property type="molecule type" value="Genomic_DNA"/>
</dbReference>
<keyword evidence="2" id="KW-1003">Cell membrane</keyword>
<feature type="transmembrane region" description="Helical" evidence="6">
    <location>
        <begin position="82"/>
        <end position="106"/>
    </location>
</feature>
<gene>
    <name evidence="7" type="ORF">SAMN04490194_5309</name>
</gene>
<evidence type="ECO:0000256" key="2">
    <source>
        <dbReference type="ARBA" id="ARBA00022475"/>
    </source>
</evidence>
<protein>
    <submittedName>
        <fullName evidence="7">Membrane protein involved in the export of O-antigen and teichoic acid</fullName>
    </submittedName>
</protein>
<dbReference type="GO" id="GO:0005886">
    <property type="term" value="C:plasma membrane"/>
    <property type="evidence" value="ECO:0007669"/>
    <property type="project" value="UniProtKB-SubCell"/>
</dbReference>
<feature type="transmembrane region" description="Helical" evidence="6">
    <location>
        <begin position="183"/>
        <end position="200"/>
    </location>
</feature>
<dbReference type="Pfam" id="PF01943">
    <property type="entry name" value="Polysacc_synt"/>
    <property type="match status" value="1"/>
</dbReference>
<evidence type="ECO:0000256" key="5">
    <source>
        <dbReference type="ARBA" id="ARBA00023136"/>
    </source>
</evidence>
<feature type="transmembrane region" description="Helical" evidence="6">
    <location>
        <begin position="154"/>
        <end position="177"/>
    </location>
</feature>
<keyword evidence="3 6" id="KW-0812">Transmembrane</keyword>
<feature type="transmembrane region" description="Helical" evidence="6">
    <location>
        <begin position="422"/>
        <end position="442"/>
    </location>
</feature>
<evidence type="ECO:0000256" key="6">
    <source>
        <dbReference type="SAM" id="Phobius"/>
    </source>
</evidence>
<feature type="transmembrane region" description="Helical" evidence="6">
    <location>
        <begin position="332"/>
        <end position="352"/>
    </location>
</feature>
<comment type="subcellular location">
    <subcellularLocation>
        <location evidence="1">Cell membrane</location>
        <topology evidence="1">Multi-pass membrane protein</topology>
    </subcellularLocation>
</comment>
<feature type="transmembrane region" description="Helical" evidence="6">
    <location>
        <begin position="12"/>
        <end position="35"/>
    </location>
</feature>
<dbReference type="InterPro" id="IPR002797">
    <property type="entry name" value="Polysacc_synth"/>
</dbReference>
<keyword evidence="4 6" id="KW-1133">Transmembrane helix</keyword>
<feature type="transmembrane region" description="Helical" evidence="6">
    <location>
        <begin position="221"/>
        <end position="238"/>
    </location>
</feature>
<feature type="transmembrane region" description="Helical" evidence="6">
    <location>
        <begin position="41"/>
        <end position="62"/>
    </location>
</feature>
<name>A0A1H5MZG7_9PSED</name>
<dbReference type="PANTHER" id="PTHR30250">
    <property type="entry name" value="PST FAMILY PREDICTED COLANIC ACID TRANSPORTER"/>
    <property type="match status" value="1"/>
</dbReference>
<evidence type="ECO:0000256" key="3">
    <source>
        <dbReference type="ARBA" id="ARBA00022692"/>
    </source>
</evidence>
<sequence length="482" mass="53570">MKIFSNLFKDALLYGGADFVAKLVVFLLFPLLARLLTSSEFGYLEILYVSSAMLGFLVRGGLNNAIQRYYWSEEYDAQQKKVLVGTGLLMVFAFGATLMIVMFVLREWSVDMAGVLGVGLTATGVLAMTLLAVVTQFQQFFLDVMRLGFNKLKFLGFSFCCRVVVYIFAFLLVSFGIVGVDGFVMALAAGGLALIPLGYLMIKEMVKLNFDRSMATTLFKYGYPFIFVDIAYWLFSSIDRWMLASMVGLESVGQYSVAWRIASIAMFVSMAFSLAWSPYAIKLKTDYPDQYKMLYSSILTILFAAFVLIAGSMSIFSGEILHLIFHGKYDSVALALIILLLCVVLQATHHVFALGISLEGKTYWFFRLSWAAVLINVVGNYFLLPAWGADGAAISTLLSYLFLTVAYYCVSSKLHYIRFDYSRLFGLFLVLIVLVGASVMLQTFELEIGSVLLKLTILVAASLVCLCLLRGRLISTVSQVVS</sequence>
<dbReference type="InterPro" id="IPR050833">
    <property type="entry name" value="Poly_Biosynth_Transport"/>
</dbReference>
<evidence type="ECO:0000313" key="7">
    <source>
        <dbReference type="EMBL" id="SEE94646.1"/>
    </source>
</evidence>
<feature type="transmembrane region" description="Helical" evidence="6">
    <location>
        <begin position="258"/>
        <end position="281"/>
    </location>
</feature>
<keyword evidence="5 6" id="KW-0472">Membrane</keyword>
<evidence type="ECO:0000256" key="4">
    <source>
        <dbReference type="ARBA" id="ARBA00022989"/>
    </source>
</evidence>
<evidence type="ECO:0000313" key="8">
    <source>
        <dbReference type="Proteomes" id="UP000198985"/>
    </source>
</evidence>
<organism evidence="7 8">
    <name type="scientific">Pseudomonas migulae</name>
    <dbReference type="NCBI Taxonomy" id="78543"/>
    <lineage>
        <taxon>Bacteria</taxon>
        <taxon>Pseudomonadati</taxon>
        <taxon>Pseudomonadota</taxon>
        <taxon>Gammaproteobacteria</taxon>
        <taxon>Pseudomonadales</taxon>
        <taxon>Pseudomonadaceae</taxon>
        <taxon>Pseudomonas</taxon>
    </lineage>
</organism>
<feature type="transmembrane region" description="Helical" evidence="6">
    <location>
        <begin position="364"/>
        <end position="383"/>
    </location>
</feature>
<feature type="transmembrane region" description="Helical" evidence="6">
    <location>
        <begin position="293"/>
        <end position="312"/>
    </location>
</feature>
<dbReference type="RefSeq" id="WP_084319437.1">
    <property type="nucleotide sequence ID" value="NZ_FNTY01000002.1"/>
</dbReference>
<feature type="transmembrane region" description="Helical" evidence="6">
    <location>
        <begin position="112"/>
        <end position="134"/>
    </location>
</feature>
<feature type="transmembrane region" description="Helical" evidence="6">
    <location>
        <begin position="448"/>
        <end position="469"/>
    </location>
</feature>
<dbReference type="AlphaFoldDB" id="A0A1H5MZG7"/>